<gene>
    <name evidence="1" type="ORF">BDR25DRAFT_116598</name>
</gene>
<protein>
    <submittedName>
        <fullName evidence="1">Uncharacterized protein</fullName>
    </submittedName>
</protein>
<comment type="caution">
    <text evidence="1">The sequence shown here is derived from an EMBL/GenBank/DDBJ whole genome shotgun (WGS) entry which is preliminary data.</text>
</comment>
<organism evidence="1 2">
    <name type="scientific">Lindgomyces ingoldianus</name>
    <dbReference type="NCBI Taxonomy" id="673940"/>
    <lineage>
        <taxon>Eukaryota</taxon>
        <taxon>Fungi</taxon>
        <taxon>Dikarya</taxon>
        <taxon>Ascomycota</taxon>
        <taxon>Pezizomycotina</taxon>
        <taxon>Dothideomycetes</taxon>
        <taxon>Pleosporomycetidae</taxon>
        <taxon>Pleosporales</taxon>
        <taxon>Lindgomycetaceae</taxon>
        <taxon>Lindgomyces</taxon>
    </lineage>
</organism>
<name>A0ACB6Q875_9PLEO</name>
<evidence type="ECO:0000313" key="1">
    <source>
        <dbReference type="EMBL" id="KAF2463081.1"/>
    </source>
</evidence>
<sequence length="149" mass="16682">MSLLLKPHYRPTDINQPFSGSRQLRSYQPRCEMQLQKIALFGLISFSTKACGSQVAIKDNANQCDTAESDRSACQSTLHPNLNFRPHSRDERQPWILGNVGCTKNLSTEFCVQNCKCKCNGLNLSCPSAPTCTPEESSLCEKYCICWTP</sequence>
<dbReference type="Proteomes" id="UP000799755">
    <property type="component" value="Unassembled WGS sequence"/>
</dbReference>
<evidence type="ECO:0000313" key="2">
    <source>
        <dbReference type="Proteomes" id="UP000799755"/>
    </source>
</evidence>
<dbReference type="EMBL" id="MU003554">
    <property type="protein sequence ID" value="KAF2463081.1"/>
    <property type="molecule type" value="Genomic_DNA"/>
</dbReference>
<reference evidence="1" key="1">
    <citation type="journal article" date="2020" name="Stud. Mycol.">
        <title>101 Dothideomycetes genomes: a test case for predicting lifestyles and emergence of pathogens.</title>
        <authorList>
            <person name="Haridas S."/>
            <person name="Albert R."/>
            <person name="Binder M."/>
            <person name="Bloem J."/>
            <person name="Labutti K."/>
            <person name="Salamov A."/>
            <person name="Andreopoulos B."/>
            <person name="Baker S."/>
            <person name="Barry K."/>
            <person name="Bills G."/>
            <person name="Bluhm B."/>
            <person name="Cannon C."/>
            <person name="Castanera R."/>
            <person name="Culley D."/>
            <person name="Daum C."/>
            <person name="Ezra D."/>
            <person name="Gonzalez J."/>
            <person name="Henrissat B."/>
            <person name="Kuo A."/>
            <person name="Liang C."/>
            <person name="Lipzen A."/>
            <person name="Lutzoni F."/>
            <person name="Magnuson J."/>
            <person name="Mondo S."/>
            <person name="Nolan M."/>
            <person name="Ohm R."/>
            <person name="Pangilinan J."/>
            <person name="Park H.-J."/>
            <person name="Ramirez L."/>
            <person name="Alfaro M."/>
            <person name="Sun H."/>
            <person name="Tritt A."/>
            <person name="Yoshinaga Y."/>
            <person name="Zwiers L.-H."/>
            <person name="Turgeon B."/>
            <person name="Goodwin S."/>
            <person name="Spatafora J."/>
            <person name="Crous P."/>
            <person name="Grigoriev I."/>
        </authorList>
    </citation>
    <scope>NUCLEOTIDE SEQUENCE</scope>
    <source>
        <strain evidence="1">ATCC 200398</strain>
    </source>
</reference>
<proteinExistence type="predicted"/>
<keyword evidence="2" id="KW-1185">Reference proteome</keyword>
<accession>A0ACB6Q875</accession>